<dbReference type="InterPro" id="IPR022761">
    <property type="entry name" value="Fumarate_lyase_N"/>
</dbReference>
<dbReference type="CDD" id="cd01597">
    <property type="entry name" value="pCLME"/>
    <property type="match status" value="1"/>
</dbReference>
<dbReference type="SUPFAM" id="SSF48557">
    <property type="entry name" value="L-aspartase-like"/>
    <property type="match status" value="1"/>
</dbReference>
<dbReference type="RefSeq" id="WP_119359154.1">
    <property type="nucleotide sequence ID" value="NZ_QWKZ01000009.1"/>
</dbReference>
<evidence type="ECO:0000256" key="1">
    <source>
        <dbReference type="ARBA" id="ARBA00034772"/>
    </source>
</evidence>
<dbReference type="SMART" id="SM00998">
    <property type="entry name" value="ADSL_C"/>
    <property type="match status" value="1"/>
</dbReference>
<comment type="caution">
    <text evidence="3">The sequence shown here is derived from an EMBL/GenBank/DDBJ whole genome shotgun (WGS) entry which is preliminary data.</text>
</comment>
<dbReference type="EC" id="5.5.1.2" evidence="3"/>
<dbReference type="GO" id="GO:0047472">
    <property type="term" value="F:3-carboxy-cis,cis-muconate cycloisomerase activity"/>
    <property type="evidence" value="ECO:0007669"/>
    <property type="project" value="UniProtKB-EC"/>
</dbReference>
<gene>
    <name evidence="3" type="primary">pcaB</name>
    <name evidence="3" type="ORF">Mlute_00467</name>
</gene>
<dbReference type="PANTHER" id="PTHR43172">
    <property type="entry name" value="ADENYLOSUCCINATE LYASE"/>
    <property type="match status" value="1"/>
</dbReference>
<dbReference type="NCBIfam" id="TIGR02426">
    <property type="entry name" value="protocat_pcaB"/>
    <property type="match status" value="1"/>
</dbReference>
<evidence type="ECO:0000259" key="2">
    <source>
        <dbReference type="SMART" id="SM00998"/>
    </source>
</evidence>
<dbReference type="AlphaFoldDB" id="A0A399F201"/>
<protein>
    <submittedName>
        <fullName evidence="3">3-carboxy-cis,cis-muconate cycloisomerase</fullName>
        <ecNumber evidence="3">5.5.1.2</ecNumber>
    </submittedName>
</protein>
<dbReference type="Pfam" id="PF00206">
    <property type="entry name" value="Lyase_1"/>
    <property type="match status" value="1"/>
</dbReference>
<dbReference type="InterPro" id="IPR019468">
    <property type="entry name" value="AdenyloSucc_lyase_C"/>
</dbReference>
<dbReference type="FunFam" id="1.20.200.10:FF:000014">
    <property type="entry name" value="3-carboxy-cis,cis-muconate cycloisomerase"/>
    <property type="match status" value="1"/>
</dbReference>
<dbReference type="EMBL" id="QWKZ01000009">
    <property type="protein sequence ID" value="RIH88862.1"/>
    <property type="molecule type" value="Genomic_DNA"/>
</dbReference>
<dbReference type="GO" id="GO:0019619">
    <property type="term" value="P:3,4-dihydroxybenzoate catabolic process"/>
    <property type="evidence" value="ECO:0007669"/>
    <property type="project" value="InterPro"/>
</dbReference>
<evidence type="ECO:0000313" key="3">
    <source>
        <dbReference type="EMBL" id="RIH88862.1"/>
    </source>
</evidence>
<comment type="similarity">
    <text evidence="1">Belongs to the class-II fumarase/aspartase family.</text>
</comment>
<dbReference type="PANTHER" id="PTHR43172:SF2">
    <property type="entry name" value="ADENYLOSUCCINATE LYASE C-TERMINAL DOMAIN-CONTAINING PROTEIN"/>
    <property type="match status" value="1"/>
</dbReference>
<accession>A0A399F201</accession>
<dbReference type="OrthoDB" id="9768878at2"/>
<organism evidence="3 4">
    <name type="scientific">Meiothermus luteus</name>
    <dbReference type="NCBI Taxonomy" id="2026184"/>
    <lineage>
        <taxon>Bacteria</taxon>
        <taxon>Thermotogati</taxon>
        <taxon>Deinococcota</taxon>
        <taxon>Deinococci</taxon>
        <taxon>Thermales</taxon>
        <taxon>Thermaceae</taxon>
        <taxon>Meiothermus</taxon>
    </lineage>
</organism>
<dbReference type="Gene3D" id="1.10.40.30">
    <property type="entry name" value="Fumarase/aspartase (C-terminal domain)"/>
    <property type="match status" value="1"/>
</dbReference>
<dbReference type="InterPro" id="IPR012789">
    <property type="entry name" value="Protocat_PcaB-like"/>
</dbReference>
<keyword evidence="3" id="KW-0413">Isomerase</keyword>
<dbReference type="InterPro" id="IPR000362">
    <property type="entry name" value="Fumarate_lyase_fam"/>
</dbReference>
<feature type="domain" description="Adenylosuccinate lyase C-terminal" evidence="2">
    <location>
        <begin position="365"/>
        <end position="438"/>
    </location>
</feature>
<name>A0A399F201_9DEIN</name>
<sequence>MAYLPQESRLFGRVFGDAEMAALFSDERGLGAMLEVERALAQAQAELGLIPPEAAQAIEQAIAGFTPDWEALARATERDGVPVAGLVSALRRAVGAPYERYLHYGATTQDILDTALVLRLREALALLEGRLRGVLRHLLKLAQRHLQTPMAGRTHAQQALPIPFGFKVAGWMAPLLRHLERLGELRERLLVVQLGGAVGTLAALGEDGPRVQEALARRLGLGLPPIPWHTARDNLAELAGWLSLLSGSLGKMAQDILLLAQSEVGEVRESAQEGRGGSSTLPQKSNPVQSEVVVAAARANAALLAALHQAQIAEHERATHAWQLEWLTLPSMFAHTAAALKQALELCQNLVVDEARMRANLAASQGLLLAEALQFALAPHLGMEPAKALLREAVRVARAEGRHLVEVVRERAEVPLPWDSFREEAYLGAGPHFAARVLAWARDLLREEA</sequence>
<dbReference type="Gene3D" id="1.20.200.10">
    <property type="entry name" value="Fumarase/aspartase (Central domain)"/>
    <property type="match status" value="1"/>
</dbReference>
<dbReference type="PRINTS" id="PR00145">
    <property type="entry name" value="ARGSUCLYASE"/>
</dbReference>
<reference evidence="3 4" key="1">
    <citation type="submission" date="2018-08" db="EMBL/GenBank/DDBJ databases">
        <title>Meiothermus luteus KCTC 52599 genome sequencing project.</title>
        <authorList>
            <person name="Da Costa M.S."/>
            <person name="Albuquerque L."/>
            <person name="Raposo P."/>
            <person name="Froufe H.J.C."/>
            <person name="Barroso C.S."/>
            <person name="Egas C."/>
        </authorList>
    </citation>
    <scope>NUCLEOTIDE SEQUENCE [LARGE SCALE GENOMIC DNA]</scope>
    <source>
        <strain evidence="3 4">KCTC 52599</strain>
    </source>
</reference>
<dbReference type="InterPro" id="IPR008948">
    <property type="entry name" value="L-Aspartase-like"/>
</dbReference>
<dbReference type="Proteomes" id="UP000265800">
    <property type="component" value="Unassembled WGS sequence"/>
</dbReference>
<keyword evidence="4" id="KW-1185">Reference proteome</keyword>
<evidence type="ECO:0000313" key="4">
    <source>
        <dbReference type="Proteomes" id="UP000265800"/>
    </source>
</evidence>
<dbReference type="PRINTS" id="PR00149">
    <property type="entry name" value="FUMRATELYASE"/>
</dbReference>
<proteinExistence type="inferred from homology"/>